<name>A0A382D1Z8_9ZZZZ</name>
<reference evidence="1" key="1">
    <citation type="submission" date="2018-05" db="EMBL/GenBank/DDBJ databases">
        <authorList>
            <person name="Lanie J.A."/>
            <person name="Ng W.-L."/>
            <person name="Kazmierczak K.M."/>
            <person name="Andrzejewski T.M."/>
            <person name="Davidsen T.M."/>
            <person name="Wayne K.J."/>
            <person name="Tettelin H."/>
            <person name="Glass J.I."/>
            <person name="Rusch D."/>
            <person name="Podicherti R."/>
            <person name="Tsui H.-C.T."/>
            <person name="Winkler M.E."/>
        </authorList>
    </citation>
    <scope>NUCLEOTIDE SEQUENCE</scope>
</reference>
<feature type="non-terminal residue" evidence="1">
    <location>
        <position position="1"/>
    </location>
</feature>
<evidence type="ECO:0000313" key="1">
    <source>
        <dbReference type="EMBL" id="SVB32450.1"/>
    </source>
</evidence>
<sequence length="30" mass="3646">YILPSFRFLKAVQHWIPSNKKIRLQIHQAI</sequence>
<dbReference type="AlphaFoldDB" id="A0A382D1Z8"/>
<accession>A0A382D1Z8</accession>
<gene>
    <name evidence="1" type="ORF">METZ01_LOCUS185304</name>
</gene>
<organism evidence="1">
    <name type="scientific">marine metagenome</name>
    <dbReference type="NCBI Taxonomy" id="408172"/>
    <lineage>
        <taxon>unclassified sequences</taxon>
        <taxon>metagenomes</taxon>
        <taxon>ecological metagenomes</taxon>
    </lineage>
</organism>
<proteinExistence type="predicted"/>
<protein>
    <submittedName>
        <fullName evidence="1">Uncharacterized protein</fullName>
    </submittedName>
</protein>
<dbReference type="EMBL" id="UINC01037247">
    <property type="protein sequence ID" value="SVB32450.1"/>
    <property type="molecule type" value="Genomic_DNA"/>
</dbReference>